<organism evidence="11">
    <name type="scientific">Hymenolepis diminuta</name>
    <name type="common">Rat tapeworm</name>
    <dbReference type="NCBI Taxonomy" id="6216"/>
    <lineage>
        <taxon>Eukaryota</taxon>
        <taxon>Metazoa</taxon>
        <taxon>Spiralia</taxon>
        <taxon>Lophotrochozoa</taxon>
        <taxon>Platyhelminthes</taxon>
        <taxon>Cestoda</taxon>
        <taxon>Eucestoda</taxon>
        <taxon>Cyclophyllidea</taxon>
        <taxon>Hymenolepididae</taxon>
        <taxon>Hymenolepis</taxon>
    </lineage>
</organism>
<dbReference type="InterPro" id="IPR052954">
    <property type="entry name" value="GPCR-Ligand_Int"/>
</dbReference>
<gene>
    <name evidence="7" type="ORF">HDID_LOCUS7124</name>
    <name evidence="8" type="ORF">WMSIL1_LOCUS4397</name>
</gene>
<accession>A0A0R3SQ16</accession>
<dbReference type="PROSITE" id="PS50262">
    <property type="entry name" value="G_PROTEIN_RECEP_F1_2"/>
    <property type="match status" value="1"/>
</dbReference>
<keyword evidence="10" id="KW-1185">Reference proteome</keyword>
<dbReference type="GO" id="GO:0004930">
    <property type="term" value="F:G protein-coupled receptor activity"/>
    <property type="evidence" value="ECO:0007669"/>
    <property type="project" value="InterPro"/>
</dbReference>
<dbReference type="OrthoDB" id="10044919at2759"/>
<feature type="transmembrane region" description="Helical" evidence="5">
    <location>
        <begin position="302"/>
        <end position="323"/>
    </location>
</feature>
<feature type="transmembrane region" description="Helical" evidence="5">
    <location>
        <begin position="343"/>
        <end position="366"/>
    </location>
</feature>
<protein>
    <submittedName>
        <fullName evidence="11">G_PROTEIN_RECEP_F1_2 domain-containing protein</fullName>
    </submittedName>
</protein>
<dbReference type="EMBL" id="UYSG01010906">
    <property type="protein sequence ID" value="VDL59442.1"/>
    <property type="molecule type" value="Genomic_DNA"/>
</dbReference>
<dbReference type="Gene3D" id="1.20.1070.10">
    <property type="entry name" value="Rhodopsin 7-helix transmembrane proteins"/>
    <property type="match status" value="1"/>
</dbReference>
<feature type="transmembrane region" description="Helical" evidence="5">
    <location>
        <begin position="118"/>
        <end position="137"/>
    </location>
</feature>
<evidence type="ECO:0000313" key="9">
    <source>
        <dbReference type="Proteomes" id="UP000274504"/>
    </source>
</evidence>
<dbReference type="WBParaSite" id="HDID_0000712601-mRNA-1">
    <property type="protein sequence ID" value="HDID_0000712601-mRNA-1"/>
    <property type="gene ID" value="HDID_0000712601"/>
</dbReference>
<dbReference type="EMBL" id="CABIJS010000123">
    <property type="protein sequence ID" value="VUZ44378.1"/>
    <property type="molecule type" value="Genomic_DNA"/>
</dbReference>
<feature type="transmembrane region" description="Helical" evidence="5">
    <location>
        <begin position="83"/>
        <end position="106"/>
    </location>
</feature>
<evidence type="ECO:0000256" key="5">
    <source>
        <dbReference type="SAM" id="Phobius"/>
    </source>
</evidence>
<feature type="domain" description="G-protein coupled receptors family 1 profile" evidence="6">
    <location>
        <begin position="98"/>
        <end position="363"/>
    </location>
</feature>
<evidence type="ECO:0000313" key="8">
    <source>
        <dbReference type="EMBL" id="VUZ44378.1"/>
    </source>
</evidence>
<evidence type="ECO:0000259" key="6">
    <source>
        <dbReference type="PROSITE" id="PS50262"/>
    </source>
</evidence>
<dbReference type="InterPro" id="IPR000276">
    <property type="entry name" value="GPCR_Rhodpsn"/>
</dbReference>
<reference evidence="8 10" key="3">
    <citation type="submission" date="2019-07" db="EMBL/GenBank/DDBJ databases">
        <authorList>
            <person name="Jastrzebski P J."/>
            <person name="Paukszto L."/>
            <person name="Jastrzebski P J."/>
        </authorList>
    </citation>
    <scope>NUCLEOTIDE SEQUENCE [LARGE SCALE GENOMIC DNA]</scope>
    <source>
        <strain evidence="8 10">WMS-il1</strain>
    </source>
</reference>
<keyword evidence="2 5" id="KW-0812">Transmembrane</keyword>
<dbReference type="Proteomes" id="UP000274504">
    <property type="component" value="Unassembled WGS sequence"/>
</dbReference>
<dbReference type="STRING" id="6216.A0A0R3SQ16"/>
<dbReference type="SUPFAM" id="SSF81321">
    <property type="entry name" value="Family A G protein-coupled receptor-like"/>
    <property type="match status" value="1"/>
</dbReference>
<sequence length="435" mass="49302">MLNKIKILRTDKAANHNPACKCAAIHQLRHYSNSYGLMMVFSDVVITCGQLGVPLECYSRNTSKDEDKAFIATSFQKNVRQFIIVYLGSFISATGILGSIICLFIFLRTRLAVPTTHYLLVASASVDLVYIVCEAIVHHPSFIIGNRNGTQFGSYVFLGVVRSSINLSQLLRNWIIVCLGFERYLLVCHPVYFRTQWKMKNIHLIMTLVTIMCIIIRIPYILSYIFDIWGPDWCKLSGTTTAIHTITDVIFVTVIPVPLVAIISAIVIAESNRLQEWREKMMVRSTANHIKMNNFNRRAHQAIMAVVFCFTLFTGAFLPNGILRLLQYSGIGNVCKIYFYRQITAALVFIGGLLNSTMNFFIYLAYWARFRKVVWNTIKDFFPCLGRLEVAKTRRRSTISIVRSSSIFNISVHSTLPKSGSGNRKGSSIRILVST</sequence>
<proteinExistence type="predicted"/>
<evidence type="ECO:0000256" key="4">
    <source>
        <dbReference type="ARBA" id="ARBA00023136"/>
    </source>
</evidence>
<reference evidence="11" key="1">
    <citation type="submission" date="2017-02" db="UniProtKB">
        <authorList>
            <consortium name="WormBaseParasite"/>
        </authorList>
    </citation>
    <scope>IDENTIFICATION</scope>
</reference>
<evidence type="ECO:0000313" key="7">
    <source>
        <dbReference type="EMBL" id="VDL59442.1"/>
    </source>
</evidence>
<evidence type="ECO:0000313" key="11">
    <source>
        <dbReference type="WBParaSite" id="HDID_0000712601-mRNA-1"/>
    </source>
</evidence>
<evidence type="ECO:0000256" key="3">
    <source>
        <dbReference type="ARBA" id="ARBA00022989"/>
    </source>
</evidence>
<dbReference type="AlphaFoldDB" id="A0A0R3SQ16"/>
<dbReference type="GO" id="GO:0016020">
    <property type="term" value="C:membrane"/>
    <property type="evidence" value="ECO:0007669"/>
    <property type="project" value="UniProtKB-SubCell"/>
</dbReference>
<feature type="transmembrane region" description="Helical" evidence="5">
    <location>
        <begin position="246"/>
        <end position="269"/>
    </location>
</feature>
<keyword evidence="4 5" id="KW-0472">Membrane</keyword>
<reference evidence="7 9" key="2">
    <citation type="submission" date="2018-11" db="EMBL/GenBank/DDBJ databases">
        <authorList>
            <consortium name="Pathogen Informatics"/>
        </authorList>
    </citation>
    <scope>NUCLEOTIDE SEQUENCE [LARGE SCALE GENOMIC DNA]</scope>
</reference>
<feature type="transmembrane region" description="Helical" evidence="5">
    <location>
        <begin position="204"/>
        <end position="226"/>
    </location>
</feature>
<dbReference type="PANTHER" id="PTHR46641">
    <property type="entry name" value="FMRFAMIDE RECEPTOR-RELATED"/>
    <property type="match status" value="1"/>
</dbReference>
<dbReference type="InterPro" id="IPR017452">
    <property type="entry name" value="GPCR_Rhodpsn_7TM"/>
</dbReference>
<dbReference type="PANTHER" id="PTHR46641:SF2">
    <property type="entry name" value="FMRFAMIDE RECEPTOR"/>
    <property type="match status" value="1"/>
</dbReference>
<dbReference type="PRINTS" id="PR00237">
    <property type="entry name" value="GPCRRHODOPSN"/>
</dbReference>
<evidence type="ECO:0000256" key="1">
    <source>
        <dbReference type="ARBA" id="ARBA00004370"/>
    </source>
</evidence>
<comment type="subcellular location">
    <subcellularLocation>
        <location evidence="1">Membrane</location>
    </subcellularLocation>
</comment>
<evidence type="ECO:0000256" key="2">
    <source>
        <dbReference type="ARBA" id="ARBA00022692"/>
    </source>
</evidence>
<dbReference type="Proteomes" id="UP000321570">
    <property type="component" value="Unassembled WGS sequence"/>
</dbReference>
<evidence type="ECO:0000313" key="10">
    <source>
        <dbReference type="Proteomes" id="UP000321570"/>
    </source>
</evidence>
<name>A0A0R3SQ16_HYMDI</name>
<keyword evidence="3 5" id="KW-1133">Transmembrane helix</keyword>